<gene>
    <name evidence="1" type="ORF">GGI59_004819</name>
</gene>
<dbReference type="Proteomes" id="UP000528824">
    <property type="component" value="Unassembled WGS sequence"/>
</dbReference>
<evidence type="ECO:0000313" key="1">
    <source>
        <dbReference type="EMBL" id="MBB5563127.1"/>
    </source>
</evidence>
<accession>A0A7W9CX50</accession>
<name>A0A7W9CX50_9HYPH</name>
<dbReference type="AlphaFoldDB" id="A0A7W9CX50"/>
<proteinExistence type="predicted"/>
<protein>
    <submittedName>
        <fullName evidence="1">Uncharacterized protein</fullName>
    </submittedName>
</protein>
<comment type="caution">
    <text evidence="1">The sequence shown here is derived from an EMBL/GenBank/DDBJ whole genome shotgun (WGS) entry which is preliminary data.</text>
</comment>
<evidence type="ECO:0000313" key="2">
    <source>
        <dbReference type="Proteomes" id="UP000528824"/>
    </source>
</evidence>
<sequence>MNGFNSMAELGIFSHGPTEPLNDLILKDYREPVIEFICQRCDRHGTIERKLLVKAFGGGASFAVLRRRMAMGCACKRRKVTNAARTSHVWRTQMVPMEVSHDKR</sequence>
<organism evidence="1 2">
    <name type="scientific">Rhizobium lentis</name>
    <dbReference type="NCBI Taxonomy" id="1138194"/>
    <lineage>
        <taxon>Bacteria</taxon>
        <taxon>Pseudomonadati</taxon>
        <taxon>Pseudomonadota</taxon>
        <taxon>Alphaproteobacteria</taxon>
        <taxon>Hyphomicrobiales</taxon>
        <taxon>Rhizobiaceae</taxon>
        <taxon>Rhizobium/Agrobacterium group</taxon>
        <taxon>Rhizobium</taxon>
    </lineage>
</organism>
<keyword evidence="2" id="KW-1185">Reference proteome</keyword>
<dbReference type="EMBL" id="JACHBC010000011">
    <property type="protein sequence ID" value="MBB5563127.1"/>
    <property type="molecule type" value="Genomic_DNA"/>
</dbReference>
<reference evidence="1 2" key="1">
    <citation type="submission" date="2020-08" db="EMBL/GenBank/DDBJ databases">
        <title>Genomic Encyclopedia of Type Strains, Phase IV (KMG-V): Genome sequencing to study the core and pangenomes of soil and plant-associated prokaryotes.</title>
        <authorList>
            <person name="Whitman W."/>
        </authorList>
    </citation>
    <scope>NUCLEOTIDE SEQUENCE [LARGE SCALE GENOMIC DNA]</scope>
    <source>
        <strain evidence="1 2">SEMIA 4034</strain>
    </source>
</reference>